<comment type="caution">
    <text evidence="14">The sequence shown here is derived from an EMBL/GenBank/DDBJ whole genome shotgun (WGS) entry which is preliminary data.</text>
</comment>
<dbReference type="PANTHER" id="PTHR10859">
    <property type="entry name" value="GLYCOSYL TRANSFERASE"/>
    <property type="match status" value="1"/>
</dbReference>
<dbReference type="Gene3D" id="3.90.550.10">
    <property type="entry name" value="Spore Coat Polysaccharide Biosynthesis Protein SpsA, Chain A"/>
    <property type="match status" value="1"/>
</dbReference>
<keyword evidence="5" id="KW-0328">Glycosyltransferase</keyword>
<dbReference type="InterPro" id="IPR029044">
    <property type="entry name" value="Nucleotide-diphossugar_trans"/>
</dbReference>
<comment type="pathway">
    <text evidence="2">Protein modification; protein glycosylation.</text>
</comment>
<keyword evidence="6" id="KW-0808">Transferase</keyword>
<evidence type="ECO:0000256" key="9">
    <source>
        <dbReference type="ARBA" id="ARBA00022968"/>
    </source>
</evidence>
<feature type="domain" description="Glycosyltransferase 2-like" evidence="13">
    <location>
        <begin position="7"/>
        <end position="177"/>
    </location>
</feature>
<reference evidence="14 15" key="1">
    <citation type="journal article" date="2016" name="Nat. Commun.">
        <title>Thousands of microbial genomes shed light on interconnected biogeochemical processes in an aquifer system.</title>
        <authorList>
            <person name="Anantharaman K."/>
            <person name="Brown C.T."/>
            <person name="Hug L.A."/>
            <person name="Sharon I."/>
            <person name="Castelle C.J."/>
            <person name="Probst A.J."/>
            <person name="Thomas B.C."/>
            <person name="Singh A."/>
            <person name="Wilkins M.J."/>
            <person name="Karaoz U."/>
            <person name="Brodie E.L."/>
            <person name="Williams K.H."/>
            <person name="Hubbard S.S."/>
            <person name="Banfield J.F."/>
        </authorList>
    </citation>
    <scope>NUCLEOTIDE SEQUENCE [LARGE SCALE GENOMIC DNA]</scope>
</reference>
<evidence type="ECO:0000256" key="7">
    <source>
        <dbReference type="ARBA" id="ARBA00022692"/>
    </source>
</evidence>
<organism evidence="14 15">
    <name type="scientific">Candidatus Liptonbacteria bacterium RIFOXYB1_FULL_36_10</name>
    <dbReference type="NCBI Taxonomy" id="1798654"/>
    <lineage>
        <taxon>Bacteria</taxon>
        <taxon>Candidatus Liptoniibacteriota</taxon>
    </lineage>
</organism>
<evidence type="ECO:0000256" key="11">
    <source>
        <dbReference type="ARBA" id="ARBA00023136"/>
    </source>
</evidence>
<dbReference type="InterPro" id="IPR001173">
    <property type="entry name" value="Glyco_trans_2-like"/>
</dbReference>
<evidence type="ECO:0000313" key="15">
    <source>
        <dbReference type="Proteomes" id="UP000178599"/>
    </source>
</evidence>
<comment type="catalytic activity">
    <reaction evidence="12">
        <text>a di-trans,poly-cis-dolichyl phosphate + UDP-alpha-D-glucose = a di-trans,poly-cis-dolichyl beta-D-glucosyl phosphate + UDP</text>
        <dbReference type="Rhea" id="RHEA:15401"/>
        <dbReference type="Rhea" id="RHEA-COMP:19498"/>
        <dbReference type="Rhea" id="RHEA-COMP:19502"/>
        <dbReference type="ChEBI" id="CHEBI:57525"/>
        <dbReference type="ChEBI" id="CHEBI:57683"/>
        <dbReference type="ChEBI" id="CHEBI:58223"/>
        <dbReference type="ChEBI" id="CHEBI:58885"/>
        <dbReference type="EC" id="2.4.1.117"/>
    </reaction>
    <physiologicalReaction direction="left-to-right" evidence="12">
        <dbReference type="Rhea" id="RHEA:15402"/>
    </physiologicalReaction>
</comment>
<evidence type="ECO:0000259" key="13">
    <source>
        <dbReference type="Pfam" id="PF00535"/>
    </source>
</evidence>
<dbReference type="SUPFAM" id="SSF53448">
    <property type="entry name" value="Nucleotide-diphospho-sugar transferases"/>
    <property type="match status" value="1"/>
</dbReference>
<dbReference type="Proteomes" id="UP000178599">
    <property type="component" value="Unassembled WGS sequence"/>
</dbReference>
<dbReference type="InterPro" id="IPR035518">
    <property type="entry name" value="DPG_synthase"/>
</dbReference>
<dbReference type="GO" id="GO:0006487">
    <property type="term" value="P:protein N-linked glycosylation"/>
    <property type="evidence" value="ECO:0007669"/>
    <property type="project" value="TreeGrafter"/>
</dbReference>
<dbReference type="PANTHER" id="PTHR10859:SF91">
    <property type="entry name" value="DOLICHYL-PHOSPHATE BETA-GLUCOSYLTRANSFERASE"/>
    <property type="match status" value="1"/>
</dbReference>
<keyword evidence="8" id="KW-0256">Endoplasmic reticulum</keyword>
<evidence type="ECO:0000256" key="2">
    <source>
        <dbReference type="ARBA" id="ARBA00004922"/>
    </source>
</evidence>
<evidence type="ECO:0000313" key="14">
    <source>
        <dbReference type="EMBL" id="OGZ03453.1"/>
    </source>
</evidence>
<dbReference type="EMBL" id="MHLE01000001">
    <property type="protein sequence ID" value="OGZ03453.1"/>
    <property type="molecule type" value="Genomic_DNA"/>
</dbReference>
<dbReference type="AlphaFoldDB" id="A0A1G2CPY4"/>
<keyword evidence="9" id="KW-0735">Signal-anchor</keyword>
<comment type="subcellular location">
    <subcellularLocation>
        <location evidence="1">Endoplasmic reticulum membrane</location>
        <topology evidence="1">Single-pass membrane protein</topology>
    </subcellularLocation>
</comment>
<name>A0A1G2CPY4_9BACT</name>
<dbReference type="Pfam" id="PF00535">
    <property type="entry name" value="Glycos_transf_2"/>
    <property type="match status" value="1"/>
</dbReference>
<keyword evidence="7" id="KW-0812">Transmembrane</keyword>
<accession>A0A1G2CPY4</accession>
<evidence type="ECO:0000256" key="10">
    <source>
        <dbReference type="ARBA" id="ARBA00022989"/>
    </source>
</evidence>
<keyword evidence="11" id="KW-0472">Membrane</keyword>
<sequence>MKNVYLSIIIPAYNEAKRLPLTLIDIDKKVREMDLESYEILVVDDGSKDETVEVTKRFLPIISNLKILESEKNHGKGAVVRKGMLEAHGAIRIFMDADNSTTIDQFLTMRPYFEEGAQVVIGSRDVKGAKLDPPQPFYKRILGNMGNLFIQALVLPGIWDTQCGFKAFTAKAAEEIFSQTKVDRWAFDIEALVLAKKMGYEIKEIPVHWVNDLRSRVKLSAYMQVLLETVSIWWRIKRK</sequence>
<proteinExistence type="inferred from homology"/>
<dbReference type="CDD" id="cd04188">
    <property type="entry name" value="DPG_synthase"/>
    <property type="match status" value="1"/>
</dbReference>
<gene>
    <name evidence="14" type="ORF">A2390_00800</name>
</gene>
<keyword evidence="10" id="KW-1133">Transmembrane helix</keyword>
<protein>
    <recommendedName>
        <fullName evidence="4">dolichyl-phosphate beta-glucosyltransferase</fullName>
        <ecNumber evidence="4">2.4.1.117</ecNumber>
    </recommendedName>
</protein>
<evidence type="ECO:0000256" key="5">
    <source>
        <dbReference type="ARBA" id="ARBA00022676"/>
    </source>
</evidence>
<evidence type="ECO:0000256" key="8">
    <source>
        <dbReference type="ARBA" id="ARBA00022824"/>
    </source>
</evidence>
<evidence type="ECO:0000256" key="6">
    <source>
        <dbReference type="ARBA" id="ARBA00022679"/>
    </source>
</evidence>
<evidence type="ECO:0000256" key="12">
    <source>
        <dbReference type="ARBA" id="ARBA00045097"/>
    </source>
</evidence>
<dbReference type="GO" id="GO:0004581">
    <property type="term" value="F:dolichyl-phosphate beta-glucosyltransferase activity"/>
    <property type="evidence" value="ECO:0007669"/>
    <property type="project" value="UniProtKB-EC"/>
</dbReference>
<evidence type="ECO:0000256" key="3">
    <source>
        <dbReference type="ARBA" id="ARBA00006739"/>
    </source>
</evidence>
<evidence type="ECO:0000256" key="1">
    <source>
        <dbReference type="ARBA" id="ARBA00004389"/>
    </source>
</evidence>
<evidence type="ECO:0000256" key="4">
    <source>
        <dbReference type="ARBA" id="ARBA00012583"/>
    </source>
</evidence>
<dbReference type="EC" id="2.4.1.117" evidence="4"/>
<comment type="similarity">
    <text evidence="3">Belongs to the glycosyltransferase 2 family.</text>
</comment>